<dbReference type="InterPro" id="IPR028103">
    <property type="entry name" value="Spatacsin"/>
</dbReference>
<keyword evidence="2" id="KW-1185">Reference proteome</keyword>
<dbReference type="GO" id="GO:0030424">
    <property type="term" value="C:axon"/>
    <property type="evidence" value="ECO:0007669"/>
    <property type="project" value="TreeGrafter"/>
</dbReference>
<evidence type="ECO:0000313" key="1">
    <source>
        <dbReference type="EMBL" id="OWK09392.1"/>
    </source>
</evidence>
<dbReference type="GO" id="GO:0005737">
    <property type="term" value="C:cytoplasm"/>
    <property type="evidence" value="ECO:0007669"/>
    <property type="project" value="TreeGrafter"/>
</dbReference>
<sequence>VVQNGENENSLKKVDPQLLKMALTSYPKLKAALFPQYTAPSVLPPDITLYHLIQSLLPFDPSRLFGWQSANTLAIGDAASQLPHFSSPDLVNKYAVVERLNFAYYLHHGRPSFAFGTFLVQELTKSKTPKQ</sequence>
<dbReference type="AlphaFoldDB" id="A0A212CTX9"/>
<evidence type="ECO:0000313" key="2">
    <source>
        <dbReference type="Proteomes" id="UP000242450"/>
    </source>
</evidence>
<accession>A0A212CTX9</accession>
<dbReference type="PANTHER" id="PTHR13650:SF0">
    <property type="entry name" value="SPATACSIN"/>
    <property type="match status" value="1"/>
</dbReference>
<comment type="caution">
    <text evidence="1">The sequence shown here is derived from an EMBL/GenBank/DDBJ whole genome shotgun (WGS) entry which is preliminary data.</text>
</comment>
<protein>
    <submittedName>
        <fullName evidence="1">Uncharacterized protein</fullName>
    </submittedName>
</protein>
<dbReference type="GO" id="GO:0008088">
    <property type="term" value="P:axo-dendritic transport"/>
    <property type="evidence" value="ECO:0007669"/>
    <property type="project" value="TreeGrafter"/>
</dbReference>
<name>A0A212CTX9_CEREH</name>
<reference evidence="1 2" key="1">
    <citation type="journal article" date="2018" name="Mol. Genet. Genomics">
        <title>The red deer Cervus elaphus genome CerEla1.0: sequencing, annotating, genes, and chromosomes.</title>
        <authorList>
            <person name="Bana N.A."/>
            <person name="Nyiri A."/>
            <person name="Nagy J."/>
            <person name="Frank K."/>
            <person name="Nagy T."/>
            <person name="Steger V."/>
            <person name="Schiller M."/>
            <person name="Lakatos P."/>
            <person name="Sugar L."/>
            <person name="Horn P."/>
            <person name="Barta E."/>
            <person name="Orosz L."/>
        </authorList>
    </citation>
    <scope>NUCLEOTIDE SEQUENCE [LARGE SCALE GENOMIC DNA]</scope>
    <source>
        <strain evidence="1">Hungarian</strain>
    </source>
</reference>
<dbReference type="GO" id="GO:0030425">
    <property type="term" value="C:dendrite"/>
    <property type="evidence" value="ECO:0007669"/>
    <property type="project" value="TreeGrafter"/>
</dbReference>
<gene>
    <name evidence="1" type="ORF">Celaphus_00005886</name>
</gene>
<feature type="non-terminal residue" evidence="1">
    <location>
        <position position="131"/>
    </location>
</feature>
<dbReference type="GO" id="GO:0048489">
    <property type="term" value="P:synaptic vesicle transport"/>
    <property type="evidence" value="ECO:0007669"/>
    <property type="project" value="TreeGrafter"/>
</dbReference>
<dbReference type="OrthoDB" id="2018754at2759"/>
<dbReference type="GO" id="GO:0045202">
    <property type="term" value="C:synapse"/>
    <property type="evidence" value="ECO:0007669"/>
    <property type="project" value="TreeGrafter"/>
</dbReference>
<proteinExistence type="predicted"/>
<dbReference type="GO" id="GO:0007268">
    <property type="term" value="P:chemical synaptic transmission"/>
    <property type="evidence" value="ECO:0007669"/>
    <property type="project" value="TreeGrafter"/>
</dbReference>
<dbReference type="GO" id="GO:0007409">
    <property type="term" value="P:axonogenesis"/>
    <property type="evidence" value="ECO:0007669"/>
    <property type="project" value="TreeGrafter"/>
</dbReference>
<organism evidence="1 2">
    <name type="scientific">Cervus elaphus hippelaphus</name>
    <name type="common">European red deer</name>
    <dbReference type="NCBI Taxonomy" id="46360"/>
    <lineage>
        <taxon>Eukaryota</taxon>
        <taxon>Metazoa</taxon>
        <taxon>Chordata</taxon>
        <taxon>Craniata</taxon>
        <taxon>Vertebrata</taxon>
        <taxon>Euteleostomi</taxon>
        <taxon>Mammalia</taxon>
        <taxon>Eutheria</taxon>
        <taxon>Laurasiatheria</taxon>
        <taxon>Artiodactyla</taxon>
        <taxon>Ruminantia</taxon>
        <taxon>Pecora</taxon>
        <taxon>Cervidae</taxon>
        <taxon>Cervinae</taxon>
        <taxon>Cervus</taxon>
    </lineage>
</organism>
<dbReference type="PANTHER" id="PTHR13650">
    <property type="entry name" value="SPATACSIN"/>
    <property type="match status" value="1"/>
</dbReference>
<dbReference type="Proteomes" id="UP000242450">
    <property type="component" value="Chromosome 12"/>
</dbReference>
<feature type="non-terminal residue" evidence="1">
    <location>
        <position position="1"/>
    </location>
</feature>
<dbReference type="EMBL" id="MKHE01000012">
    <property type="protein sequence ID" value="OWK09392.1"/>
    <property type="molecule type" value="Genomic_DNA"/>
</dbReference>